<reference evidence="2" key="1">
    <citation type="submission" date="2022-11" db="UniProtKB">
        <authorList>
            <consortium name="WormBaseParasite"/>
        </authorList>
    </citation>
    <scope>IDENTIFICATION</scope>
</reference>
<protein>
    <submittedName>
        <fullName evidence="2">Reverse transcriptase</fullName>
    </submittedName>
</protein>
<sequence length="1124" mass="127655">MMEKLNAQMRRMDRHGKAANGSAVKFLGKTTIEIEISSRTKIKAEVAVAQEGHCPTDMIIGHDLCKQMEAQFDFKAKQINLLGETIPINVLLEDEVEPKIVKRNKVIIPEKTTIKPGDNFLWTYATNPLEAGTTWLITQTPKFNIKHMVVGATVMKVNKHQKVPVRIYNNSNIKLEIHPGTITADMELIEDEKPQVNLLLEDQEYVPEEADISKDLPLFPQPGVDNRQFLMENINLDKSILSVKGKRDLISIILSHQNAFVGADGKIGNYNGPIKHSITLINTDKFIAERPRRIPPALQETVQAQIKEMLDQHIIRPSTSPFCSPIVMVRKADKKSWRMAIDYRKLNAETKKQSNFLPLINDIIDKVAGKQFYTSLDLQGAFHQVSMNEHDINKTAFAVNSDLYEFLRMPFGLCGAPATFQKIMNQVKKEVKAVIFCYLDDIILVSTTEAEHLQDIDEVLTTMERNQLRMKLSKCTWATDELKYCGLLVSKNGIRPDPANVEKVKNFKTPSTLTELRSVIGAISYFRRFIEGFAAIMSPLHDLTTKGENVKANWNEHHEKAFRTVIQKLVEAPVLAPPQFGKAFEIHTDASKEAAAAVLLQADNDNHLHPVVYFSRKMNKAERNYSSIELEALAIVCALKEFRAYIEGAPTTIIRTDSSACCSLMKNKNLQGRLAKFQLAIMAFNVHIIHRSGKSNHLCDYMSRFPINAITLRSGKAIASATPLKTVIEEQLVEYPDIVHALRHKKYPADSEQRKALEHKMKHLVMKNGAIYFFNEDEGDDLRLLVPYNLRQKLLKEFHDDILQGGHLGQMKTLEKMRQRVFWPAMATDVKEYVKGCELCQKGKIQPGDNTPEPLNPIKCPEYPFDRVHVDIAGPLVKSTDGKKYCLVIIDAFSKFIVAVPMVNQTARTVSLKFIEHVLCKHGSCNQVTTDCGRQFISTIFQELAKIYHFSHRVTTPYHQSANGQVERQMRTIASMLRGSVSISGEEWTELLPMVIFAYNTSVQSSTKQSPFFVLHGREARLPSDVALQIPAKMANQELSTFVQDLVMNIQNSWRVVKENIQEAQEEQTFHADQQRQAAEKHFKIGQLVLHKINAHRAGEGHKFAPKWKGPLILFIYFYIMFYF</sequence>
<accession>A0AC34FUF8</accession>
<dbReference type="WBParaSite" id="ES5_v2.g20809.t1">
    <property type="protein sequence ID" value="ES5_v2.g20809.t1"/>
    <property type="gene ID" value="ES5_v2.g20809"/>
</dbReference>
<proteinExistence type="predicted"/>
<evidence type="ECO:0000313" key="2">
    <source>
        <dbReference type="WBParaSite" id="ES5_v2.g20809.t1"/>
    </source>
</evidence>
<organism evidence="1 2">
    <name type="scientific">Panagrolaimus sp. ES5</name>
    <dbReference type="NCBI Taxonomy" id="591445"/>
    <lineage>
        <taxon>Eukaryota</taxon>
        <taxon>Metazoa</taxon>
        <taxon>Ecdysozoa</taxon>
        <taxon>Nematoda</taxon>
        <taxon>Chromadorea</taxon>
        <taxon>Rhabditida</taxon>
        <taxon>Tylenchina</taxon>
        <taxon>Panagrolaimomorpha</taxon>
        <taxon>Panagrolaimoidea</taxon>
        <taxon>Panagrolaimidae</taxon>
        <taxon>Panagrolaimus</taxon>
    </lineage>
</organism>
<evidence type="ECO:0000313" key="1">
    <source>
        <dbReference type="Proteomes" id="UP000887579"/>
    </source>
</evidence>
<name>A0AC34FUF8_9BILA</name>
<dbReference type="Proteomes" id="UP000887579">
    <property type="component" value="Unplaced"/>
</dbReference>